<evidence type="ECO:0008006" key="3">
    <source>
        <dbReference type="Google" id="ProtNLM"/>
    </source>
</evidence>
<accession>A0A225E996</accession>
<name>A0A225E996_9BACT</name>
<dbReference type="RefSeq" id="WP_202973872.1">
    <property type="nucleotide sequence ID" value="NZ_NIDE01000001.1"/>
</dbReference>
<dbReference type="EMBL" id="NIDE01000001">
    <property type="protein sequence ID" value="OWK47318.1"/>
    <property type="molecule type" value="Genomic_DNA"/>
</dbReference>
<protein>
    <recommendedName>
        <fullName evidence="3">Helix-turn-helix domain-containing protein</fullName>
    </recommendedName>
</protein>
<dbReference type="AlphaFoldDB" id="A0A225E996"/>
<organism evidence="1 2">
    <name type="scientific">Fimbriiglobus ruber</name>
    <dbReference type="NCBI Taxonomy" id="1908690"/>
    <lineage>
        <taxon>Bacteria</taxon>
        <taxon>Pseudomonadati</taxon>
        <taxon>Planctomycetota</taxon>
        <taxon>Planctomycetia</taxon>
        <taxon>Gemmatales</taxon>
        <taxon>Gemmataceae</taxon>
        <taxon>Fimbriiglobus</taxon>
    </lineage>
</organism>
<evidence type="ECO:0000313" key="1">
    <source>
        <dbReference type="EMBL" id="OWK47318.1"/>
    </source>
</evidence>
<gene>
    <name evidence="1" type="ORF">FRUB_01017</name>
</gene>
<sequence length="90" mass="10486">MGIEERLEKIEALLAALVERQTIREWYSTDEFARAVKKAEFTVREWCRLGRVLASKKKSGRGAFPAWCISHDELLRYQREGLRPFSLSLS</sequence>
<reference evidence="2" key="1">
    <citation type="submission" date="2017-06" db="EMBL/GenBank/DDBJ databases">
        <title>Genome analysis of Fimbriiglobus ruber SP5, the first member of the order Planctomycetales with confirmed chitinolytic capability.</title>
        <authorList>
            <person name="Ravin N.V."/>
            <person name="Rakitin A.L."/>
            <person name="Ivanova A.A."/>
            <person name="Beletsky A.V."/>
            <person name="Kulichevskaya I.S."/>
            <person name="Mardanov A.V."/>
            <person name="Dedysh S.N."/>
        </authorList>
    </citation>
    <scope>NUCLEOTIDE SEQUENCE [LARGE SCALE GENOMIC DNA]</scope>
    <source>
        <strain evidence="2">SP5</strain>
    </source>
</reference>
<keyword evidence="2" id="KW-1185">Reference proteome</keyword>
<comment type="caution">
    <text evidence="1">The sequence shown here is derived from an EMBL/GenBank/DDBJ whole genome shotgun (WGS) entry which is preliminary data.</text>
</comment>
<evidence type="ECO:0000313" key="2">
    <source>
        <dbReference type="Proteomes" id="UP000214646"/>
    </source>
</evidence>
<proteinExistence type="predicted"/>
<dbReference type="Proteomes" id="UP000214646">
    <property type="component" value="Unassembled WGS sequence"/>
</dbReference>